<protein>
    <submittedName>
        <fullName evidence="2">Hint domain-containing protein</fullName>
    </submittedName>
</protein>
<organism evidence="2 3">
    <name type="scientific">Wenxinia saemankumensis</name>
    <dbReference type="NCBI Taxonomy" id="1447782"/>
    <lineage>
        <taxon>Bacteria</taxon>
        <taxon>Pseudomonadati</taxon>
        <taxon>Pseudomonadota</taxon>
        <taxon>Alphaproteobacteria</taxon>
        <taxon>Rhodobacterales</taxon>
        <taxon>Roseobacteraceae</taxon>
        <taxon>Wenxinia</taxon>
    </lineage>
</organism>
<keyword evidence="3" id="KW-1185">Reference proteome</keyword>
<evidence type="ECO:0000259" key="1">
    <source>
        <dbReference type="Pfam" id="PF13403"/>
    </source>
</evidence>
<dbReference type="EMBL" id="FQYO01000002">
    <property type="protein sequence ID" value="SHI64541.1"/>
    <property type="molecule type" value="Genomic_DNA"/>
</dbReference>
<reference evidence="2 3" key="1">
    <citation type="submission" date="2016-11" db="EMBL/GenBank/DDBJ databases">
        <authorList>
            <person name="Jaros S."/>
            <person name="Januszkiewicz K."/>
            <person name="Wedrychowicz H."/>
        </authorList>
    </citation>
    <scope>NUCLEOTIDE SEQUENCE [LARGE SCALE GENOMIC DNA]</scope>
    <source>
        <strain evidence="2 3">DSM 100565</strain>
    </source>
</reference>
<evidence type="ECO:0000313" key="2">
    <source>
        <dbReference type="EMBL" id="SHI64541.1"/>
    </source>
</evidence>
<dbReference type="Proteomes" id="UP000184292">
    <property type="component" value="Unassembled WGS sequence"/>
</dbReference>
<sequence>MGLTFSPLNGTPGQRACADFDGGLLAGTEIATAMGWRAVEALSAGDRVLTFDNGMVPLEAIYRQSMGQDDRMPIFGSARPLSVPAGALGNERSFEVMPCSYLMIESDLAEEMFGDPFVILPARALDGVFGIGPSRMSGQRPSLVRLCFERDEIVYLRSGGLIHCARDADMIDEIFASGHVGPTAALTLREARAFVGQMLEEAQRSGASGTAPAMAHAAV</sequence>
<dbReference type="RefSeq" id="WP_073327220.1">
    <property type="nucleotide sequence ID" value="NZ_FQYO01000002.1"/>
</dbReference>
<dbReference type="AlphaFoldDB" id="A0A1M6CUM1"/>
<dbReference type="Pfam" id="PF13403">
    <property type="entry name" value="Hint_2"/>
    <property type="match status" value="1"/>
</dbReference>
<dbReference type="OrthoDB" id="7685535at2"/>
<name>A0A1M6CUM1_9RHOB</name>
<accession>A0A1M6CUM1</accession>
<proteinExistence type="predicted"/>
<dbReference type="InterPro" id="IPR028992">
    <property type="entry name" value="Hedgehog/Intein_dom"/>
</dbReference>
<gene>
    <name evidence="2" type="ORF">SAMN05444417_1366</name>
</gene>
<feature type="domain" description="Hedgehog/Intein (Hint)" evidence="1">
    <location>
        <begin position="24"/>
        <end position="155"/>
    </location>
</feature>
<dbReference type="STRING" id="1447782.SAMN05444417_1366"/>
<evidence type="ECO:0000313" key="3">
    <source>
        <dbReference type="Proteomes" id="UP000184292"/>
    </source>
</evidence>